<feature type="chain" id="PRO_5002697572" evidence="5">
    <location>
        <begin position="21"/>
        <end position="301"/>
    </location>
</feature>
<sequence length="301" mass="31227">MLWPRSLSGLLAIVALSACSPNTIGLGEGSDDVGEDGDTSTTEESGEDSSTDGSTDAETTDAEDSTDAETTDAETTQDGAEEGEPECGNGRTELGEQCDDGNDIDDDECANDCTLNPYEFVVELDGMAGLKIPEDMYDATLESMACIELNFIAEAAVVDVTAQLIIEHSWVGELVAKVVSPEGTEVTLFSRPGLDEAFDGDGSCCGDDSYFGATGPLNFNDDFAASAEDMGVELDIDETVCVSDDVCDFQPHPGATGSGPLSDFADEPVDGTWMLCLGDKGVIGEGELVGAGLSITAFGIP</sequence>
<evidence type="ECO:0000256" key="3">
    <source>
        <dbReference type="ARBA" id="ARBA00023157"/>
    </source>
</evidence>
<reference evidence="6 7" key="1">
    <citation type="submission" date="2007-06" db="EMBL/GenBank/DDBJ databases">
        <authorList>
            <person name="Shimkets L."/>
            <person name="Ferriera S."/>
            <person name="Johnson J."/>
            <person name="Kravitz S."/>
            <person name="Beeson K."/>
            <person name="Sutton G."/>
            <person name="Rogers Y.-H."/>
            <person name="Friedman R."/>
            <person name="Frazier M."/>
            <person name="Venter J.C."/>
        </authorList>
    </citation>
    <scope>NUCLEOTIDE SEQUENCE [LARGE SCALE GENOMIC DNA]</scope>
    <source>
        <strain evidence="6 7">SIR-1</strain>
    </source>
</reference>
<evidence type="ECO:0000313" key="7">
    <source>
        <dbReference type="Proteomes" id="UP000005801"/>
    </source>
</evidence>
<dbReference type="InterPro" id="IPR008979">
    <property type="entry name" value="Galactose-bd-like_sf"/>
</dbReference>
<dbReference type="Proteomes" id="UP000005801">
    <property type="component" value="Unassembled WGS sequence"/>
</dbReference>
<gene>
    <name evidence="6" type="ORF">PPSIR1_33364</name>
</gene>
<evidence type="ECO:0000256" key="4">
    <source>
        <dbReference type="SAM" id="MobiDB-lite"/>
    </source>
</evidence>
<dbReference type="RefSeq" id="WP_006972378.1">
    <property type="nucleotide sequence ID" value="NZ_ABCS01000030.1"/>
</dbReference>
<evidence type="ECO:0000313" key="6">
    <source>
        <dbReference type="EMBL" id="EDM78506.1"/>
    </source>
</evidence>
<dbReference type="STRING" id="391625.PPSIR1_33364"/>
<feature type="compositionally biased region" description="Acidic residues" evidence="4">
    <location>
        <begin position="29"/>
        <end position="38"/>
    </location>
</feature>
<dbReference type="Gene3D" id="2.60.120.260">
    <property type="entry name" value="Galactose-binding domain-like"/>
    <property type="match status" value="1"/>
</dbReference>
<feature type="signal peptide" evidence="5">
    <location>
        <begin position="1"/>
        <end position="20"/>
    </location>
</feature>
<feature type="compositionally biased region" description="Acidic residues" evidence="4">
    <location>
        <begin position="58"/>
        <end position="72"/>
    </location>
</feature>
<evidence type="ECO:0000256" key="2">
    <source>
        <dbReference type="ARBA" id="ARBA00022737"/>
    </source>
</evidence>
<accession>A6G6M9</accession>
<keyword evidence="7" id="KW-1185">Reference proteome</keyword>
<evidence type="ECO:0000256" key="5">
    <source>
        <dbReference type="SAM" id="SignalP"/>
    </source>
</evidence>
<keyword evidence="3" id="KW-1015">Disulfide bond</keyword>
<dbReference type="AlphaFoldDB" id="A6G6M9"/>
<dbReference type="NCBIfam" id="TIGR02232">
    <property type="entry name" value="myxo_disulf_rpt"/>
    <property type="match status" value="1"/>
</dbReference>
<dbReference type="InterPro" id="IPR011936">
    <property type="entry name" value="Myxo_disulph_rpt"/>
</dbReference>
<organism evidence="6 7">
    <name type="scientific">Plesiocystis pacifica SIR-1</name>
    <dbReference type="NCBI Taxonomy" id="391625"/>
    <lineage>
        <taxon>Bacteria</taxon>
        <taxon>Pseudomonadati</taxon>
        <taxon>Myxococcota</taxon>
        <taxon>Polyangia</taxon>
        <taxon>Nannocystales</taxon>
        <taxon>Nannocystaceae</taxon>
        <taxon>Plesiocystis</taxon>
    </lineage>
</organism>
<dbReference type="SUPFAM" id="SSF49785">
    <property type="entry name" value="Galactose-binding domain-like"/>
    <property type="match status" value="1"/>
</dbReference>
<evidence type="ECO:0000256" key="1">
    <source>
        <dbReference type="ARBA" id="ARBA00022729"/>
    </source>
</evidence>
<dbReference type="GO" id="GO:0006508">
    <property type="term" value="P:proteolysis"/>
    <property type="evidence" value="ECO:0007669"/>
    <property type="project" value="UniProtKB-KW"/>
</dbReference>
<keyword evidence="2" id="KW-0677">Repeat</keyword>
<comment type="caution">
    <text evidence="6">The sequence shown here is derived from an EMBL/GenBank/DDBJ whole genome shotgun (WGS) entry which is preliminary data.</text>
</comment>
<dbReference type="GO" id="GO:0004252">
    <property type="term" value="F:serine-type endopeptidase activity"/>
    <property type="evidence" value="ECO:0007669"/>
    <property type="project" value="InterPro"/>
</dbReference>
<name>A6G6M9_9BACT</name>
<feature type="region of interest" description="Disordered" evidence="4">
    <location>
        <begin position="21"/>
        <end position="103"/>
    </location>
</feature>
<dbReference type="OrthoDB" id="5514547at2"/>
<dbReference type="EMBL" id="ABCS01000030">
    <property type="protein sequence ID" value="EDM78506.1"/>
    <property type="molecule type" value="Genomic_DNA"/>
</dbReference>
<dbReference type="PROSITE" id="PS51257">
    <property type="entry name" value="PROKAR_LIPOPROTEIN"/>
    <property type="match status" value="1"/>
</dbReference>
<protein>
    <submittedName>
        <fullName evidence="6">Uncharacterized protein</fullName>
    </submittedName>
</protein>
<proteinExistence type="predicted"/>
<keyword evidence="1 5" id="KW-0732">Signal</keyword>